<reference evidence="11" key="1">
    <citation type="submission" date="2016-10" db="EMBL/GenBank/DDBJ databases">
        <authorList>
            <person name="Varghese N."/>
            <person name="Submissions S."/>
        </authorList>
    </citation>
    <scope>NUCLEOTIDE SEQUENCE [LARGE SCALE GENOMIC DNA]</scope>
    <source>
        <strain evidence="11">LP51</strain>
    </source>
</reference>
<evidence type="ECO:0000256" key="8">
    <source>
        <dbReference type="RuleBase" id="RU365095"/>
    </source>
</evidence>
<evidence type="ECO:0000256" key="5">
    <source>
        <dbReference type="ARBA" id="ARBA00013198"/>
    </source>
</evidence>
<dbReference type="UniPathway" id="UPA00115">
    <property type="reaction ID" value="UER00409"/>
</dbReference>
<dbReference type="SUPFAM" id="SSF100950">
    <property type="entry name" value="NagB/RpiA/CoA transferase-like"/>
    <property type="match status" value="1"/>
</dbReference>
<dbReference type="FunFam" id="3.40.50.1360:FF:000005">
    <property type="entry name" value="6-phosphogluconolactonase"/>
    <property type="match status" value="1"/>
</dbReference>
<evidence type="ECO:0000313" key="10">
    <source>
        <dbReference type="EMBL" id="SFH14718.1"/>
    </source>
</evidence>
<name>A0A1I2XMH5_9BACT</name>
<dbReference type="InterPro" id="IPR037171">
    <property type="entry name" value="NagB/RpiA_transferase-like"/>
</dbReference>
<evidence type="ECO:0000256" key="3">
    <source>
        <dbReference type="ARBA" id="ARBA00004961"/>
    </source>
</evidence>
<comment type="pathway">
    <text evidence="3 8">Carbohydrate degradation; pentose phosphate pathway; D-ribulose 5-phosphate from D-glucose 6-phosphate (oxidative stage): step 2/3.</text>
</comment>
<dbReference type="Pfam" id="PF01182">
    <property type="entry name" value="Glucosamine_iso"/>
    <property type="match status" value="1"/>
</dbReference>
<keyword evidence="11" id="KW-1185">Reference proteome</keyword>
<accession>A0A1I2XMH5</accession>
<dbReference type="GO" id="GO:0017057">
    <property type="term" value="F:6-phosphogluconolactonase activity"/>
    <property type="evidence" value="ECO:0007669"/>
    <property type="project" value="UniProtKB-UniRule"/>
</dbReference>
<dbReference type="Proteomes" id="UP000198724">
    <property type="component" value="Unassembled WGS sequence"/>
</dbReference>
<evidence type="ECO:0000256" key="2">
    <source>
        <dbReference type="ARBA" id="ARBA00002681"/>
    </source>
</evidence>
<dbReference type="InterPro" id="IPR006148">
    <property type="entry name" value="Glc/Gal-6P_isomerase"/>
</dbReference>
<dbReference type="CDD" id="cd01400">
    <property type="entry name" value="6PGL"/>
    <property type="match status" value="1"/>
</dbReference>
<dbReference type="InterPro" id="IPR039104">
    <property type="entry name" value="6PGL"/>
</dbReference>
<dbReference type="STRING" id="1436961.SAMN05421739_106140"/>
<evidence type="ECO:0000256" key="7">
    <source>
        <dbReference type="ARBA" id="ARBA00022801"/>
    </source>
</evidence>
<sequence length="243" mass="28107">MVTIFKDTSYLSQKAADLFVEAAQEAVQKNGRFVVALTGGSSPKQLYQLLAQAPYRDQVPWQQTYIFWGDERWVPLTDERSNGKMAKELLLDKVPVPQEQVFPMWADMEPEAYSQKYEQILRDLFKDQEPAFDLILLGMGDDGHTASLFPHTEVLQEQEKWVDAYYLKPQSMHRITLTAPLINQANRILFMTFGENKAKALYEVLEGERNPQEYPSQLIQPKQGGEIYWYVDDKAASKLEKYK</sequence>
<dbReference type="PANTHER" id="PTHR11054:SF0">
    <property type="entry name" value="6-PHOSPHOGLUCONOLACTONASE"/>
    <property type="match status" value="1"/>
</dbReference>
<comment type="similarity">
    <text evidence="4 8">Belongs to the glucosamine/galactosamine-6-phosphate isomerase family. 6-phosphogluconolactonase subfamily.</text>
</comment>
<evidence type="ECO:0000259" key="9">
    <source>
        <dbReference type="Pfam" id="PF01182"/>
    </source>
</evidence>
<keyword evidence="7 8" id="KW-0378">Hydrolase</keyword>
<evidence type="ECO:0000256" key="4">
    <source>
        <dbReference type="ARBA" id="ARBA00010662"/>
    </source>
</evidence>
<dbReference type="AlphaFoldDB" id="A0A1I2XMH5"/>
<protein>
    <recommendedName>
        <fullName evidence="6 8">6-phosphogluconolactonase</fullName>
        <shortName evidence="8">6PGL</shortName>
        <ecNumber evidence="5 8">3.1.1.31</ecNumber>
    </recommendedName>
</protein>
<proteinExistence type="inferred from homology"/>
<comment type="function">
    <text evidence="2 8">Hydrolysis of 6-phosphogluconolactone to 6-phosphogluconate.</text>
</comment>
<evidence type="ECO:0000313" key="11">
    <source>
        <dbReference type="Proteomes" id="UP000198724"/>
    </source>
</evidence>
<dbReference type="GO" id="GO:0006098">
    <property type="term" value="P:pentose-phosphate shunt"/>
    <property type="evidence" value="ECO:0007669"/>
    <property type="project" value="UniProtKB-UniPathway"/>
</dbReference>
<dbReference type="NCBIfam" id="TIGR01198">
    <property type="entry name" value="pgl"/>
    <property type="match status" value="1"/>
</dbReference>
<dbReference type="GO" id="GO:0005975">
    <property type="term" value="P:carbohydrate metabolic process"/>
    <property type="evidence" value="ECO:0007669"/>
    <property type="project" value="UniProtKB-UniRule"/>
</dbReference>
<evidence type="ECO:0000256" key="1">
    <source>
        <dbReference type="ARBA" id="ARBA00000832"/>
    </source>
</evidence>
<dbReference type="EC" id="3.1.1.31" evidence="5 8"/>
<gene>
    <name evidence="8" type="primary">pgl</name>
    <name evidence="10" type="ORF">SAMN05421739_106140</name>
</gene>
<dbReference type="PANTHER" id="PTHR11054">
    <property type="entry name" value="6-PHOSPHOGLUCONOLACTONASE"/>
    <property type="match status" value="1"/>
</dbReference>
<evidence type="ECO:0000256" key="6">
    <source>
        <dbReference type="ARBA" id="ARBA00020337"/>
    </source>
</evidence>
<dbReference type="EMBL" id="FOOT01000006">
    <property type="protein sequence ID" value="SFH14718.1"/>
    <property type="molecule type" value="Genomic_DNA"/>
</dbReference>
<dbReference type="InterPro" id="IPR005900">
    <property type="entry name" value="6-phosphogluconolactonase_DevB"/>
</dbReference>
<feature type="domain" description="Glucosamine/galactosamine-6-phosphate isomerase" evidence="9">
    <location>
        <begin position="7"/>
        <end position="229"/>
    </location>
</feature>
<comment type="catalytic activity">
    <reaction evidence="1 8">
        <text>6-phospho-D-glucono-1,5-lactone + H2O = 6-phospho-D-gluconate + H(+)</text>
        <dbReference type="Rhea" id="RHEA:12556"/>
        <dbReference type="ChEBI" id="CHEBI:15377"/>
        <dbReference type="ChEBI" id="CHEBI:15378"/>
        <dbReference type="ChEBI" id="CHEBI:57955"/>
        <dbReference type="ChEBI" id="CHEBI:58759"/>
        <dbReference type="EC" id="3.1.1.31"/>
    </reaction>
</comment>
<dbReference type="Gene3D" id="3.40.50.1360">
    <property type="match status" value="1"/>
</dbReference>
<organism evidence="10 11">
    <name type="scientific">Pontibacter chinhatensis</name>
    <dbReference type="NCBI Taxonomy" id="1436961"/>
    <lineage>
        <taxon>Bacteria</taxon>
        <taxon>Pseudomonadati</taxon>
        <taxon>Bacteroidota</taxon>
        <taxon>Cytophagia</taxon>
        <taxon>Cytophagales</taxon>
        <taxon>Hymenobacteraceae</taxon>
        <taxon>Pontibacter</taxon>
    </lineage>
</organism>